<dbReference type="GO" id="GO:0005524">
    <property type="term" value="F:ATP binding"/>
    <property type="evidence" value="ECO:0007669"/>
    <property type="project" value="UniProtKB-UniRule"/>
</dbReference>
<keyword evidence="10" id="KW-1185">Reference proteome</keyword>
<dbReference type="GO" id="GO:0004674">
    <property type="term" value="F:protein serine/threonine kinase activity"/>
    <property type="evidence" value="ECO:0007669"/>
    <property type="project" value="UniProtKB-EC"/>
</dbReference>
<evidence type="ECO:0000256" key="5">
    <source>
        <dbReference type="ARBA" id="ARBA00023170"/>
    </source>
</evidence>
<dbReference type="Proteomes" id="UP000186309">
    <property type="component" value="Chromosome"/>
</dbReference>
<evidence type="ECO:0000256" key="3">
    <source>
        <dbReference type="ARBA" id="ARBA00022777"/>
    </source>
</evidence>
<evidence type="ECO:0000313" key="9">
    <source>
        <dbReference type="EMBL" id="APW62175.1"/>
    </source>
</evidence>
<feature type="compositionally biased region" description="Polar residues" evidence="7">
    <location>
        <begin position="64"/>
        <end position="77"/>
    </location>
</feature>
<dbReference type="CDD" id="cd14014">
    <property type="entry name" value="STKc_PknB_like"/>
    <property type="match status" value="1"/>
</dbReference>
<dbReference type="PANTHER" id="PTHR43289">
    <property type="entry name" value="MITOGEN-ACTIVATED PROTEIN KINASE KINASE KINASE 20-RELATED"/>
    <property type="match status" value="1"/>
</dbReference>
<evidence type="ECO:0000313" key="10">
    <source>
        <dbReference type="Proteomes" id="UP000186309"/>
    </source>
</evidence>
<dbReference type="InterPro" id="IPR041916">
    <property type="entry name" value="Anti_sigma_zinc_sf"/>
</dbReference>
<dbReference type="OrthoDB" id="6111975at2"/>
<dbReference type="InterPro" id="IPR011009">
    <property type="entry name" value="Kinase-like_dom_sf"/>
</dbReference>
<protein>
    <submittedName>
        <fullName evidence="9">Serine/threonine-protein kinase PknL</fullName>
        <ecNumber evidence="9">2.7.11.1</ecNumber>
    </submittedName>
</protein>
<dbReference type="STRING" id="1387353.BSF38_03707"/>
<evidence type="ECO:0000259" key="8">
    <source>
        <dbReference type="PROSITE" id="PS50011"/>
    </source>
</evidence>
<keyword evidence="1 9" id="KW-0808">Transferase</keyword>
<dbReference type="SUPFAM" id="SSF49785">
    <property type="entry name" value="Galactose-binding domain-like"/>
    <property type="match status" value="1"/>
</dbReference>
<proteinExistence type="predicted"/>
<keyword evidence="2 6" id="KW-0547">Nucleotide-binding</keyword>
<dbReference type="EMBL" id="CP019082">
    <property type="protein sequence ID" value="APW62175.1"/>
    <property type="molecule type" value="Genomic_DNA"/>
</dbReference>
<dbReference type="Pfam" id="PF00069">
    <property type="entry name" value="Pkinase"/>
    <property type="match status" value="1"/>
</dbReference>
<evidence type="ECO:0000256" key="4">
    <source>
        <dbReference type="ARBA" id="ARBA00022840"/>
    </source>
</evidence>
<keyword evidence="3 9" id="KW-0418">Kinase</keyword>
<gene>
    <name evidence="9" type="primary">pknL_2</name>
    <name evidence="9" type="ORF">BSF38_03707</name>
</gene>
<dbReference type="PROSITE" id="PS00108">
    <property type="entry name" value="PROTEIN_KINASE_ST"/>
    <property type="match status" value="1"/>
</dbReference>
<dbReference type="Gene3D" id="1.10.10.1320">
    <property type="entry name" value="Anti-sigma factor, zinc-finger domain"/>
    <property type="match status" value="1"/>
</dbReference>
<accession>A0A1U7CTA8</accession>
<dbReference type="SMART" id="SM00220">
    <property type="entry name" value="S_TKc"/>
    <property type="match status" value="1"/>
</dbReference>
<dbReference type="AlphaFoldDB" id="A0A1U7CTA8"/>
<dbReference type="Gene3D" id="1.10.510.10">
    <property type="entry name" value="Transferase(Phosphotransferase) domain 1"/>
    <property type="match status" value="1"/>
</dbReference>
<keyword evidence="4 6" id="KW-0067">ATP-binding</keyword>
<reference evidence="10" key="1">
    <citation type="submission" date="2016-12" db="EMBL/GenBank/DDBJ databases">
        <title>Comparative genomics of four Isosphaeraceae planctomycetes: a common pool of plasmids and glycoside hydrolase genes.</title>
        <authorList>
            <person name="Ivanova A."/>
        </authorList>
    </citation>
    <scope>NUCLEOTIDE SEQUENCE [LARGE SCALE GENOMIC DNA]</scope>
    <source>
        <strain evidence="10">PX4</strain>
    </source>
</reference>
<sequence>MRIDACPTDEILTAFLLGDLPDSEIDAVREHQEACSLCESRARLLDDQTDFVVDELRRAALASFPSTPMTRSDSPGQSHVPPPRSGDAIPAIGESPPVLPDYDVDEKPVGVGSTGVVYKARHRKLGRVVALKMIAGRAGDVSKLLQIEAKAVAHLQHPNIVQIFEIGEHGGHPFLALELVEGGSLDQRIEGGPRPPRLAADLVRTLAWAVDYAHRQGIIHCDLKPSNILVTHEGVPKITDFGIAKWIESDAYWGEGVEMRGTPRYMAPEQADGAVGELGPATDVYSLGVILYEMVAGRVPHLAKTAAETLKLVREQEPDPPSRWRPGVPRDLDVIALKCLRKAPSQRYSDAKALADDLGRFLGGEPIHGRPVGSVERAYHWAKRRPALLAAPILAGLSLVAFNLQVPRHQPLPHPSDLVPKEVGPSVLLPIIQSDGSIRLGAAAASLSGSSLAFEHSFGNLGFWHTSDNRAAWTFRVHEETRFRLVLEYANENGAAGNSYEVRVGDAVFKGQALATQNWASYQKFPVGELTLPEGVHRLEIRCIPPLKGALFDLRAVILDHP</sequence>
<dbReference type="SUPFAM" id="SSF56112">
    <property type="entry name" value="Protein kinase-like (PK-like)"/>
    <property type="match status" value="1"/>
</dbReference>
<feature type="region of interest" description="Disordered" evidence="7">
    <location>
        <begin position="64"/>
        <end position="105"/>
    </location>
</feature>
<dbReference type="PROSITE" id="PS00107">
    <property type="entry name" value="PROTEIN_KINASE_ATP"/>
    <property type="match status" value="1"/>
</dbReference>
<dbReference type="PROSITE" id="PS50011">
    <property type="entry name" value="PROTEIN_KINASE_DOM"/>
    <property type="match status" value="1"/>
</dbReference>
<evidence type="ECO:0000256" key="6">
    <source>
        <dbReference type="PROSITE-ProRule" id="PRU10141"/>
    </source>
</evidence>
<dbReference type="InterPro" id="IPR008271">
    <property type="entry name" value="Ser/Thr_kinase_AS"/>
</dbReference>
<dbReference type="EC" id="2.7.11.1" evidence="9"/>
<feature type="binding site" evidence="6">
    <location>
        <position position="132"/>
    </location>
    <ligand>
        <name>ATP</name>
        <dbReference type="ChEBI" id="CHEBI:30616"/>
    </ligand>
</feature>
<evidence type="ECO:0000256" key="1">
    <source>
        <dbReference type="ARBA" id="ARBA00022679"/>
    </source>
</evidence>
<dbReference type="PANTHER" id="PTHR43289:SF6">
    <property type="entry name" value="SERINE_THREONINE-PROTEIN KINASE NEKL-3"/>
    <property type="match status" value="1"/>
</dbReference>
<dbReference type="KEGG" id="pbor:BSF38_03707"/>
<evidence type="ECO:0000256" key="2">
    <source>
        <dbReference type="ARBA" id="ARBA00022741"/>
    </source>
</evidence>
<keyword evidence="5" id="KW-0675">Receptor</keyword>
<name>A0A1U7CTA8_9BACT</name>
<dbReference type="InterPro" id="IPR017441">
    <property type="entry name" value="Protein_kinase_ATP_BS"/>
</dbReference>
<dbReference type="RefSeq" id="WP_076348047.1">
    <property type="nucleotide sequence ID" value="NZ_CP019082.1"/>
</dbReference>
<organism evidence="9 10">
    <name type="scientific">Paludisphaera borealis</name>
    <dbReference type="NCBI Taxonomy" id="1387353"/>
    <lineage>
        <taxon>Bacteria</taxon>
        <taxon>Pseudomonadati</taxon>
        <taxon>Planctomycetota</taxon>
        <taxon>Planctomycetia</taxon>
        <taxon>Isosphaerales</taxon>
        <taxon>Isosphaeraceae</taxon>
        <taxon>Paludisphaera</taxon>
    </lineage>
</organism>
<feature type="domain" description="Protein kinase" evidence="8">
    <location>
        <begin position="103"/>
        <end position="362"/>
    </location>
</feature>
<dbReference type="InterPro" id="IPR000719">
    <property type="entry name" value="Prot_kinase_dom"/>
</dbReference>
<evidence type="ECO:0000256" key="7">
    <source>
        <dbReference type="SAM" id="MobiDB-lite"/>
    </source>
</evidence>
<dbReference type="InterPro" id="IPR008979">
    <property type="entry name" value="Galactose-bd-like_sf"/>
</dbReference>
<dbReference type="Gene3D" id="2.60.120.260">
    <property type="entry name" value="Galactose-binding domain-like"/>
    <property type="match status" value="1"/>
</dbReference>